<evidence type="ECO:0000256" key="2">
    <source>
        <dbReference type="ARBA" id="ARBA00023125"/>
    </source>
</evidence>
<dbReference type="CDD" id="cd01392">
    <property type="entry name" value="HTH_LacI"/>
    <property type="match status" value="1"/>
</dbReference>
<dbReference type="Proteomes" id="UP000009235">
    <property type="component" value="Chromosome"/>
</dbReference>
<name>F6EQZ6_HOYSD</name>
<dbReference type="SUPFAM" id="SSF47413">
    <property type="entry name" value="lambda repressor-like DNA-binding domains"/>
    <property type="match status" value="1"/>
</dbReference>
<dbReference type="PANTHER" id="PTHR30146:SF153">
    <property type="entry name" value="LACTOSE OPERON REPRESSOR"/>
    <property type="match status" value="1"/>
</dbReference>
<dbReference type="InterPro" id="IPR010982">
    <property type="entry name" value="Lambda_DNA-bd_dom_sf"/>
</dbReference>
<dbReference type="SMART" id="SM00354">
    <property type="entry name" value="HTH_LACI"/>
    <property type="match status" value="1"/>
</dbReference>
<dbReference type="AlphaFoldDB" id="F6EQZ6"/>
<organism evidence="5 6">
    <name type="scientific">Hoyosella subflava (strain DSM 45089 / JCM 17490 / NBRC 109087 / DQS3-9A1)</name>
    <name type="common">Amycolicicoccus subflavus</name>
    <dbReference type="NCBI Taxonomy" id="443218"/>
    <lineage>
        <taxon>Bacteria</taxon>
        <taxon>Bacillati</taxon>
        <taxon>Actinomycetota</taxon>
        <taxon>Actinomycetes</taxon>
        <taxon>Mycobacteriales</taxon>
        <taxon>Hoyosellaceae</taxon>
        <taxon>Hoyosella</taxon>
    </lineage>
</organism>
<keyword evidence="1" id="KW-0805">Transcription regulation</keyword>
<protein>
    <submittedName>
        <fullName evidence="5">HTH-type transcriptional repressor PurR</fullName>
    </submittedName>
</protein>
<proteinExistence type="predicted"/>
<dbReference type="GO" id="GO:0003700">
    <property type="term" value="F:DNA-binding transcription factor activity"/>
    <property type="evidence" value="ECO:0007669"/>
    <property type="project" value="TreeGrafter"/>
</dbReference>
<dbReference type="Pfam" id="PF13377">
    <property type="entry name" value="Peripla_BP_3"/>
    <property type="match status" value="1"/>
</dbReference>
<dbReference type="CDD" id="cd01574">
    <property type="entry name" value="PBP1_LacI"/>
    <property type="match status" value="1"/>
</dbReference>
<evidence type="ECO:0000259" key="4">
    <source>
        <dbReference type="PROSITE" id="PS50932"/>
    </source>
</evidence>
<dbReference type="SUPFAM" id="SSF53822">
    <property type="entry name" value="Periplasmic binding protein-like I"/>
    <property type="match status" value="1"/>
</dbReference>
<evidence type="ECO:0000313" key="6">
    <source>
        <dbReference type="Proteomes" id="UP000009235"/>
    </source>
</evidence>
<dbReference type="Pfam" id="PF00356">
    <property type="entry name" value="LacI"/>
    <property type="match status" value="1"/>
</dbReference>
<dbReference type="InterPro" id="IPR028082">
    <property type="entry name" value="Peripla_BP_I"/>
</dbReference>
<gene>
    <name evidence="5" type="ordered locus">AS9A_2234</name>
</gene>
<dbReference type="PROSITE" id="PS50932">
    <property type="entry name" value="HTH_LACI_2"/>
    <property type="match status" value="1"/>
</dbReference>
<evidence type="ECO:0000256" key="3">
    <source>
        <dbReference type="ARBA" id="ARBA00023163"/>
    </source>
</evidence>
<dbReference type="PANTHER" id="PTHR30146">
    <property type="entry name" value="LACI-RELATED TRANSCRIPTIONAL REPRESSOR"/>
    <property type="match status" value="1"/>
</dbReference>
<dbReference type="GO" id="GO:0000976">
    <property type="term" value="F:transcription cis-regulatory region binding"/>
    <property type="evidence" value="ECO:0007669"/>
    <property type="project" value="TreeGrafter"/>
</dbReference>
<dbReference type="HOGENOM" id="CLU_037628_6_1_11"/>
<dbReference type="Gene3D" id="3.40.50.2300">
    <property type="match status" value="2"/>
</dbReference>
<sequence length="328" mass="35235">MIDVARLAGVSQQTVSRVLNGNVYVSEELRERVEQAVRHLGYRRNKSARALVTNETMHLGVITVGTAQYGPSRALFGVALQARSRGYATSLVSLDDANRANMRQALDHLLADGVDGIIILAPTAAAADASESLDARVPLVMFQPGAVDGLHTVSHDEMLGACTATQHLVDLGHPTVHHLAGPTGWLASEARIEGWRTTLGAAGKAAVEPRRGDWSAASGYTVGLGLLQQDKPTAVFVANDQMALGLLKAAAELGIRVPEALSVVGFDDIPESQYFCPSLTTMRLDFDEVGRRCVDRVINLIRHGEYFSQPVVAPYLIPRASTARHEKS</sequence>
<dbReference type="PROSITE" id="PS00356">
    <property type="entry name" value="HTH_LACI_1"/>
    <property type="match status" value="1"/>
</dbReference>
<dbReference type="Gene3D" id="1.10.260.40">
    <property type="entry name" value="lambda repressor-like DNA-binding domains"/>
    <property type="match status" value="1"/>
</dbReference>
<dbReference type="STRING" id="443218.AS9A_2234"/>
<dbReference type="EMBL" id="CP002786">
    <property type="protein sequence ID" value="AEF40683.1"/>
    <property type="molecule type" value="Genomic_DNA"/>
</dbReference>
<accession>F6EQZ6</accession>
<reference evidence="5 6" key="1">
    <citation type="journal article" date="2011" name="J. Bacteriol.">
        <title>Complete genome sequence of Amycolicicoccus subflavus DQS3-9A1T, an actinomycete isolated from crude oil-polluted soil.</title>
        <authorList>
            <person name="Cai M."/>
            <person name="Chen W.M."/>
            <person name="Nie Y."/>
            <person name="Chi C.Q."/>
            <person name="Wang Y.N."/>
            <person name="Tang Y.Q."/>
            <person name="Li G.Y."/>
            <person name="Wu X.L."/>
        </authorList>
    </citation>
    <scope>NUCLEOTIDE SEQUENCE [LARGE SCALE GENOMIC DNA]</scope>
    <source>
        <strain evidence="6">DSM 45089 / DQS3-9A1</strain>
    </source>
</reference>
<dbReference type="OrthoDB" id="9816215at2"/>
<evidence type="ECO:0000313" key="5">
    <source>
        <dbReference type="EMBL" id="AEF40683.1"/>
    </source>
</evidence>
<evidence type="ECO:0000256" key="1">
    <source>
        <dbReference type="ARBA" id="ARBA00023015"/>
    </source>
</evidence>
<dbReference type="KEGG" id="asd:AS9A_2234"/>
<dbReference type="InterPro" id="IPR000843">
    <property type="entry name" value="HTH_LacI"/>
</dbReference>
<keyword evidence="2" id="KW-0238">DNA-binding</keyword>
<feature type="domain" description="HTH lacI-type" evidence="4">
    <location>
        <begin position="1"/>
        <end position="53"/>
    </location>
</feature>
<keyword evidence="6" id="KW-1185">Reference proteome</keyword>
<dbReference type="eggNOG" id="COG1609">
    <property type="taxonomic scope" value="Bacteria"/>
</dbReference>
<keyword evidence="3" id="KW-0804">Transcription</keyword>
<dbReference type="InterPro" id="IPR046335">
    <property type="entry name" value="LacI/GalR-like_sensor"/>
</dbReference>